<feature type="domain" description="Hflx-type G" evidence="8">
    <location>
        <begin position="332"/>
        <end position="501"/>
    </location>
</feature>
<evidence type="ECO:0000259" key="8">
    <source>
        <dbReference type="PROSITE" id="PS51705"/>
    </source>
</evidence>
<dbReference type="InterPro" id="IPR032305">
    <property type="entry name" value="GTP-bd_M"/>
</dbReference>
<dbReference type="GO" id="GO:0043022">
    <property type="term" value="F:ribosome binding"/>
    <property type="evidence" value="ECO:0007669"/>
    <property type="project" value="TreeGrafter"/>
</dbReference>
<keyword evidence="4" id="KW-0460">Magnesium</keyword>
<dbReference type="PROSITE" id="PS51705">
    <property type="entry name" value="G_HFLX"/>
    <property type="match status" value="1"/>
</dbReference>
<evidence type="ECO:0000256" key="6">
    <source>
        <dbReference type="HAMAP-Rule" id="MF_00900"/>
    </source>
</evidence>
<evidence type="ECO:0000313" key="10">
    <source>
        <dbReference type="Proteomes" id="UP000006247"/>
    </source>
</evidence>
<dbReference type="PANTHER" id="PTHR10229:SF0">
    <property type="entry name" value="GTP-BINDING PROTEIN 6-RELATED"/>
    <property type="match status" value="1"/>
</dbReference>
<dbReference type="GO" id="GO:0005525">
    <property type="term" value="F:GTP binding"/>
    <property type="evidence" value="ECO:0007669"/>
    <property type="project" value="UniProtKB-UniRule"/>
</dbReference>
<dbReference type="InterPro" id="IPR027417">
    <property type="entry name" value="P-loop_NTPase"/>
</dbReference>
<keyword evidence="2" id="KW-0479">Metal-binding</keyword>
<feature type="coiled-coil region" evidence="7">
    <location>
        <begin position="291"/>
        <end position="318"/>
    </location>
</feature>
<dbReference type="FunFam" id="3.40.50.11060:FF:000001">
    <property type="entry name" value="GTPase HflX"/>
    <property type="match status" value="1"/>
</dbReference>
<comment type="function">
    <text evidence="6">GTPase that associates with the 50S ribosomal subunit and may have a role during protein synthesis or ribosome biogenesis.</text>
</comment>
<dbReference type="InterPro" id="IPR030394">
    <property type="entry name" value="G_HFLX_dom"/>
</dbReference>
<evidence type="ECO:0000256" key="2">
    <source>
        <dbReference type="ARBA" id="ARBA00022723"/>
    </source>
</evidence>
<dbReference type="CDD" id="cd01878">
    <property type="entry name" value="HflX"/>
    <property type="match status" value="1"/>
</dbReference>
<dbReference type="GO" id="GO:0046872">
    <property type="term" value="F:metal ion binding"/>
    <property type="evidence" value="ECO:0007669"/>
    <property type="project" value="UniProtKB-KW"/>
</dbReference>
<dbReference type="PANTHER" id="PTHR10229">
    <property type="entry name" value="GTP-BINDING PROTEIN HFLX"/>
    <property type="match status" value="1"/>
</dbReference>
<dbReference type="GO" id="GO:0005737">
    <property type="term" value="C:cytoplasm"/>
    <property type="evidence" value="ECO:0007669"/>
    <property type="project" value="UniProtKB-SubCell"/>
</dbReference>
<keyword evidence="3 6" id="KW-0547">Nucleotide-binding</keyword>
<keyword evidence="1 6" id="KW-0963">Cytoplasm</keyword>
<evidence type="ECO:0000256" key="5">
    <source>
        <dbReference type="ARBA" id="ARBA00023134"/>
    </source>
</evidence>
<name>C0E2M3_9CORY</name>
<dbReference type="Pfam" id="PF13167">
    <property type="entry name" value="GTP-bdg_N"/>
    <property type="match status" value="1"/>
</dbReference>
<evidence type="ECO:0000256" key="7">
    <source>
        <dbReference type="SAM" id="Coils"/>
    </source>
</evidence>
<dbReference type="InterPro" id="IPR006073">
    <property type="entry name" value="GTP-bd"/>
</dbReference>
<dbReference type="InterPro" id="IPR042108">
    <property type="entry name" value="GTPase_HflX_N_sf"/>
</dbReference>
<dbReference type="RefSeq" id="WP_005520859.1">
    <property type="nucleotide sequence ID" value="NZ_EQ973329.1"/>
</dbReference>
<sequence>MPKNTSHQPYTQTTHTNTHEELIKEAFKDHTLTTVSTDATTPPANIAMVTTDDVVENHGVSYGEQQVVAATGTVSSVPADTAATGVLTASVPTTGELDLEERSSFRRISGGSDIYATDQDDGYDVEYRKLRLERVILVGVWTEGTTAEIEATMRELAALAQTAGSEVVDMLYQKRDRPDPGTYIGSGKVQELKDIVQATNIDTVICDGELSPGQMIALEKALDVKVIDRTMLILDIFAQHAKSKEGKAQVSLAQMEYLITRVRGWGGALSRQAGGRAGGSNGGVGLRGPGETKIEADRRRLRSDMAKLRKEIAGMQTAREIKRSRRRASTIPQIAIAGYTNAGKSSLINAITGAGVLVEDALFATLDPTTRRAELADGRTVVFTDTVGFVRHLPTQLVEAFRSTLEEVVGADLVLHVVDGSDPFPLKQIAAVNKVIGEIVQEYGETAPPEIIVVNKIDAADPLVLAELRHAVDDVVFVSAHTGEGISELEARIELFLNSLDSHVELLVPFTRGDVVSRVHQYGTVLREEYTEAGTRIDVRLAAELAAELAEFQVSADTAS</sequence>
<dbReference type="GO" id="GO:0003924">
    <property type="term" value="F:GTPase activity"/>
    <property type="evidence" value="ECO:0007669"/>
    <property type="project" value="UniProtKB-UniRule"/>
</dbReference>
<dbReference type="InterPro" id="IPR025121">
    <property type="entry name" value="GTPase_HflX_N"/>
</dbReference>
<dbReference type="Proteomes" id="UP000006247">
    <property type="component" value="Unassembled WGS sequence"/>
</dbReference>
<dbReference type="Gene3D" id="3.40.50.300">
    <property type="entry name" value="P-loop containing nucleotide triphosphate hydrolases"/>
    <property type="match status" value="1"/>
</dbReference>
<gene>
    <name evidence="6 9" type="primary">hflX</name>
    <name evidence="9" type="ORF">CORMATOL_01228</name>
</gene>
<dbReference type="HOGENOM" id="CLU_019597_7_0_11"/>
<proteinExistence type="inferred from homology"/>
<dbReference type="Gene3D" id="3.40.50.11060">
    <property type="entry name" value="GTPase HflX, N-terminal domain"/>
    <property type="match status" value="1"/>
</dbReference>
<comment type="subunit">
    <text evidence="6">Monomer. Associates with the 50S ribosomal subunit.</text>
</comment>
<keyword evidence="5 6" id="KW-0342">GTP-binding</keyword>
<accession>C0E2M3</accession>
<comment type="similarity">
    <text evidence="6">Belongs to the TRAFAC class OBG-HflX-like GTPase superfamily. HflX GTPase family.</text>
</comment>
<dbReference type="EMBL" id="ACEB01000020">
    <property type="protein sequence ID" value="EEG27158.1"/>
    <property type="molecule type" value="Genomic_DNA"/>
</dbReference>
<evidence type="ECO:0000256" key="1">
    <source>
        <dbReference type="ARBA" id="ARBA00022490"/>
    </source>
</evidence>
<comment type="subcellular location">
    <subcellularLocation>
        <location evidence="6">Cytoplasm</location>
    </subcellularLocation>
    <text evidence="6">May associate with membranes.</text>
</comment>
<organism evidence="9 10">
    <name type="scientific">Corynebacterium matruchotii ATCC 33806</name>
    <dbReference type="NCBI Taxonomy" id="566549"/>
    <lineage>
        <taxon>Bacteria</taxon>
        <taxon>Bacillati</taxon>
        <taxon>Actinomycetota</taxon>
        <taxon>Actinomycetes</taxon>
        <taxon>Mycobacteriales</taxon>
        <taxon>Corynebacteriaceae</taxon>
        <taxon>Corynebacterium</taxon>
    </lineage>
</organism>
<dbReference type="Gene3D" id="6.10.250.2860">
    <property type="match status" value="1"/>
</dbReference>
<protein>
    <recommendedName>
        <fullName evidence="6">GTPase HflX</fullName>
    </recommendedName>
    <alternativeName>
        <fullName evidence="6">GTP-binding protein HflX</fullName>
    </alternativeName>
</protein>
<evidence type="ECO:0000313" key="9">
    <source>
        <dbReference type="EMBL" id="EEG27158.1"/>
    </source>
</evidence>
<evidence type="ECO:0000256" key="3">
    <source>
        <dbReference type="ARBA" id="ARBA00022741"/>
    </source>
</evidence>
<dbReference type="Pfam" id="PF01926">
    <property type="entry name" value="MMR_HSR1"/>
    <property type="match status" value="1"/>
</dbReference>
<dbReference type="Pfam" id="PF16360">
    <property type="entry name" value="GTP-bdg_M"/>
    <property type="match status" value="1"/>
</dbReference>
<reference evidence="9 10" key="1">
    <citation type="submission" date="2009-01" db="EMBL/GenBank/DDBJ databases">
        <authorList>
            <person name="Fulton L."/>
            <person name="Clifton S."/>
            <person name="Chinwalla A.T."/>
            <person name="Mitreva M."/>
            <person name="Sodergren E."/>
            <person name="Weinstock G."/>
            <person name="Clifton S."/>
            <person name="Dooling D.J."/>
            <person name="Fulton B."/>
            <person name="Minx P."/>
            <person name="Pepin K.H."/>
            <person name="Johnson M."/>
            <person name="Bhonagiri V."/>
            <person name="Nash W.E."/>
            <person name="Mardis E.R."/>
            <person name="Wilson R.K."/>
        </authorList>
    </citation>
    <scope>NUCLEOTIDE SEQUENCE [LARGE SCALE GENOMIC DNA]</scope>
    <source>
        <strain evidence="9 10">ATCC 33806</strain>
    </source>
</reference>
<dbReference type="NCBIfam" id="TIGR03156">
    <property type="entry name" value="GTP_HflX"/>
    <property type="match status" value="1"/>
</dbReference>
<keyword evidence="7" id="KW-0175">Coiled coil</keyword>
<dbReference type="HAMAP" id="MF_00900">
    <property type="entry name" value="GTPase_HflX"/>
    <property type="match status" value="1"/>
</dbReference>
<dbReference type="InterPro" id="IPR016496">
    <property type="entry name" value="GTPase_HflX"/>
</dbReference>
<comment type="caution">
    <text evidence="9">The sequence shown here is derived from an EMBL/GenBank/DDBJ whole genome shotgun (WGS) entry which is preliminary data.</text>
</comment>
<dbReference type="AlphaFoldDB" id="C0E2M3"/>
<evidence type="ECO:0000256" key="4">
    <source>
        <dbReference type="ARBA" id="ARBA00022842"/>
    </source>
</evidence>
<dbReference type="SUPFAM" id="SSF52540">
    <property type="entry name" value="P-loop containing nucleoside triphosphate hydrolases"/>
    <property type="match status" value="1"/>
</dbReference>
<dbReference type="PRINTS" id="PR00326">
    <property type="entry name" value="GTP1OBG"/>
</dbReference>